<sequence>MVVSNEMRKFAHRFQTFMVDNSLKTEDQFTTVMGECRALFEKKLHDYGASWRILRPSSLTDQLFIKAKRIRSLELKKEAMVDEGIRPEFIALINYGIVGLIQLAKGFTDEVDINPDEALTLYDRYANEALKLMLRKNHDYDEAWRAMRVSSYTDFILTKLQRIKELEDINGEALVSEGIDANYMDIVNYATFGAIKLKEQEQEV</sequence>
<feature type="domain" description="Nucleotide modification associated" evidence="1">
    <location>
        <begin position="136"/>
        <end position="197"/>
    </location>
</feature>
<reference evidence="2 3" key="1">
    <citation type="submission" date="2013-08" db="EMBL/GenBank/DDBJ databases">
        <authorList>
            <person name="Durkin A.S."/>
            <person name="Haft D.R."/>
            <person name="McCorrison J."/>
            <person name="Torralba M."/>
            <person name="Gillis M."/>
            <person name="Haft D.H."/>
            <person name="Methe B."/>
            <person name="Sutton G."/>
            <person name="Nelson K.E."/>
        </authorList>
    </citation>
    <scope>NUCLEOTIDE SEQUENCE [LARGE SCALE GENOMIC DNA]</scope>
    <source>
        <strain evidence="2 3">F0068</strain>
    </source>
</reference>
<evidence type="ECO:0000259" key="1">
    <source>
        <dbReference type="Pfam" id="PF07659"/>
    </source>
</evidence>
<dbReference type="Proteomes" id="UP000016600">
    <property type="component" value="Unassembled WGS sequence"/>
</dbReference>
<dbReference type="AlphaFoldDB" id="U2LIJ9"/>
<dbReference type="EMBL" id="AWET01000006">
    <property type="protein sequence ID" value="ERK04056.1"/>
    <property type="molecule type" value="Genomic_DNA"/>
</dbReference>
<gene>
    <name evidence="2" type="ORF">HMPREF1218_1864</name>
</gene>
<organism evidence="2 3">
    <name type="scientific">Hoylesella pleuritidis F0068</name>
    <dbReference type="NCBI Taxonomy" id="1081904"/>
    <lineage>
        <taxon>Bacteria</taxon>
        <taxon>Pseudomonadati</taxon>
        <taxon>Bacteroidota</taxon>
        <taxon>Bacteroidia</taxon>
        <taxon>Bacteroidales</taxon>
        <taxon>Prevotellaceae</taxon>
        <taxon>Hoylesella</taxon>
    </lineage>
</organism>
<keyword evidence="3" id="KW-1185">Reference proteome</keyword>
<feature type="domain" description="Nucleotide modification associated" evidence="1">
    <location>
        <begin position="43"/>
        <end position="103"/>
    </location>
</feature>
<proteinExistence type="predicted"/>
<name>U2LIJ9_9BACT</name>
<dbReference type="PATRIC" id="fig|1081904.3.peg.194"/>
<protein>
    <submittedName>
        <fullName evidence="2">PF07659 domain protein</fullName>
    </submittedName>
</protein>
<evidence type="ECO:0000313" key="2">
    <source>
        <dbReference type="EMBL" id="ERK04056.1"/>
    </source>
</evidence>
<dbReference type="Pfam" id="PF07659">
    <property type="entry name" value="DUF1599"/>
    <property type="match status" value="2"/>
</dbReference>
<accession>U2LIJ9</accession>
<comment type="caution">
    <text evidence="2">The sequence shown here is derived from an EMBL/GenBank/DDBJ whole genome shotgun (WGS) entry which is preliminary data.</text>
</comment>
<dbReference type="InterPro" id="IPR011630">
    <property type="entry name" value="DUF1599"/>
</dbReference>
<evidence type="ECO:0000313" key="3">
    <source>
        <dbReference type="Proteomes" id="UP000016600"/>
    </source>
</evidence>